<dbReference type="Proteomes" id="UP000070376">
    <property type="component" value="Unassembled WGS sequence"/>
</dbReference>
<evidence type="ECO:0000313" key="3">
    <source>
        <dbReference type="Proteomes" id="UP000070376"/>
    </source>
</evidence>
<evidence type="ECO:0000313" key="2">
    <source>
        <dbReference type="EMBL" id="KWZ84828.1"/>
    </source>
</evidence>
<feature type="region of interest" description="Disordered" evidence="1">
    <location>
        <begin position="1"/>
        <end position="61"/>
    </location>
</feature>
<evidence type="ECO:0000256" key="1">
    <source>
        <dbReference type="SAM" id="MobiDB-lite"/>
    </source>
</evidence>
<dbReference type="PATRIC" id="fig|1398.22.peg.747"/>
<reference evidence="3" key="1">
    <citation type="submission" date="2016-01" db="EMBL/GenBank/DDBJ databases">
        <authorList>
            <person name="Mitreva M."/>
            <person name="Pepin K.H."/>
            <person name="Mihindukulasuriya K.A."/>
            <person name="Fulton R."/>
            <person name="Fronick C."/>
            <person name="O'Laughlin M."/>
            <person name="Miner T."/>
            <person name="Herter B."/>
            <person name="Rosa B.A."/>
            <person name="Cordes M."/>
            <person name="Tomlinson C."/>
            <person name="Wollam A."/>
            <person name="Palsikar V.B."/>
            <person name="Mardis E.R."/>
            <person name="Wilson R.K."/>
        </authorList>
    </citation>
    <scope>NUCLEOTIDE SEQUENCE [LARGE SCALE GENOMIC DNA]</scope>
    <source>
        <strain evidence="3">GED7749B</strain>
    </source>
</reference>
<feature type="compositionally biased region" description="Basic and acidic residues" evidence="1">
    <location>
        <begin position="28"/>
        <end position="41"/>
    </location>
</feature>
<dbReference type="AlphaFoldDB" id="A0A133KZA2"/>
<name>A0A133KZA2_HEYCO</name>
<comment type="caution">
    <text evidence="2">The sequence shown here is derived from an EMBL/GenBank/DDBJ whole genome shotgun (WGS) entry which is preliminary data.</text>
</comment>
<organism evidence="2 3">
    <name type="scientific">Heyndrickxia coagulans</name>
    <name type="common">Weizmannia coagulans</name>
    <dbReference type="NCBI Taxonomy" id="1398"/>
    <lineage>
        <taxon>Bacteria</taxon>
        <taxon>Bacillati</taxon>
        <taxon>Bacillota</taxon>
        <taxon>Bacilli</taxon>
        <taxon>Bacillales</taxon>
        <taxon>Bacillaceae</taxon>
        <taxon>Heyndrickxia</taxon>
    </lineage>
</organism>
<proteinExistence type="predicted"/>
<dbReference type="EMBL" id="LRPN01000026">
    <property type="protein sequence ID" value="KWZ84828.1"/>
    <property type="molecule type" value="Genomic_DNA"/>
</dbReference>
<gene>
    <name evidence="2" type="ORF">HMPREF3213_00746</name>
</gene>
<accession>A0A133KZA2</accession>
<sequence length="118" mass="13919">MQADSVFLSYADHRSGPPPSWQKRRKGSEKMEEHEKIHPFDRMFFPQKRQEPPGTGQEEADEEINGGLFDLSFFRNVDMEALLDQADKVVGIFEEFKPLFRKITPVFEKWLSHFEKED</sequence>
<protein>
    <submittedName>
        <fullName evidence="2">Uncharacterized protein</fullName>
    </submittedName>
</protein>